<dbReference type="GO" id="GO:0005886">
    <property type="term" value="C:plasma membrane"/>
    <property type="evidence" value="ECO:0007669"/>
    <property type="project" value="TreeGrafter"/>
</dbReference>
<proteinExistence type="predicted"/>
<sequence length="743" mass="82831">MTNPHRINVEYPFLHQLLLAEFDIDIGSCIRVRYPQDLTSSYIYQRDSAGVGDVDEAVSSQRKIIQEDDTVFANYMMPDGSEKHVVGRTVFIVSRPIPVVTASFSLYCFSLVESSTEAPDDSALGTSKDLNWVRNPLVDNPFIHEELLYKAQCGEATVHSACGAVILGPFSLSQVNLSTSLPASVAAFLRQLRIVIAEGDKFAAGGSLHLSESDLPSFREGDYTFATFNVDFLQHGFLATAEEMDKLMHVLDSSKEQQCREGETRSQANISSSSITEVPPLYGLCAVVTRKDASVRRGGITKSVSLLGPVLAWLEPFFPVLAEAALQCCNIKGNTKETLEDQRELLKRCFGAVMHGMDALWRRRREIKCLLEDDVMQLYTEGPTSSSHVVLSVSPFVATHKLRIPISPEFSNFTFSSYGLAQLLEAFGMHFWVMVVAVVLEKRIVILSRQGFPNDVCEVALSLGIIGNILDPSFTARKVFPYTSVSGYALFSQVPGYIVGTLNPIFESQGSWWDVLCDVDKKQTALSAESERDCLQMYAASLQRTKFAKAIVSLTLRMKLMQKPSNLRHMAIRLMLEENLYLLRMIPEICRGYERGAASCILKNFLSPILIQFRKNAHHTSLFNDMPRSMLHPDEDRMLLVSVASLRHACGCTEAELLQVLRCLVQQARSENGVLVLLRRMPLVLDGINPLVAQLLHASLRVRSATRELLLQLETSPVGRTALKSMNGFLRAVYEKYDSEACR</sequence>
<dbReference type="Pfam" id="PF08616">
    <property type="entry name" value="SPA"/>
    <property type="match status" value="1"/>
</dbReference>
<evidence type="ECO:0000259" key="1">
    <source>
        <dbReference type="Pfam" id="PF07792"/>
    </source>
</evidence>
<gene>
    <name evidence="2" type="ORF">TCIL3000_6_3400</name>
</gene>
<dbReference type="AlphaFoldDB" id="G0UNX7"/>
<dbReference type="Pfam" id="PF07792">
    <property type="entry name" value="Afi1"/>
    <property type="match status" value="1"/>
</dbReference>
<accession>G0UNX7</accession>
<dbReference type="InterPro" id="IPR012860">
    <property type="entry name" value="Afi1_N"/>
</dbReference>
<dbReference type="GO" id="GO:0051666">
    <property type="term" value="P:actin cortical patch localization"/>
    <property type="evidence" value="ECO:0007669"/>
    <property type="project" value="TreeGrafter"/>
</dbReference>
<organism evidence="2">
    <name type="scientific">Trypanosoma congolense (strain IL3000)</name>
    <dbReference type="NCBI Taxonomy" id="1068625"/>
    <lineage>
        <taxon>Eukaryota</taxon>
        <taxon>Discoba</taxon>
        <taxon>Euglenozoa</taxon>
        <taxon>Kinetoplastea</taxon>
        <taxon>Metakinetoplastina</taxon>
        <taxon>Trypanosomatida</taxon>
        <taxon>Trypanosomatidae</taxon>
        <taxon>Trypanosoma</taxon>
        <taxon>Nannomonas</taxon>
    </lineage>
</organism>
<dbReference type="VEuPathDB" id="TriTrypDB:TcIL3000_6_3400"/>
<reference evidence="2" key="1">
    <citation type="journal article" date="2012" name="Proc. Natl. Acad. Sci. U.S.A.">
        <title>Antigenic diversity is generated by distinct evolutionary mechanisms in African trypanosome species.</title>
        <authorList>
            <person name="Jackson A.P."/>
            <person name="Berry A."/>
            <person name="Aslett M."/>
            <person name="Allison H.C."/>
            <person name="Burton P."/>
            <person name="Vavrova-Anderson J."/>
            <person name="Brown R."/>
            <person name="Browne H."/>
            <person name="Corton N."/>
            <person name="Hauser H."/>
            <person name="Gamble J."/>
            <person name="Gilderthorp R."/>
            <person name="Marcello L."/>
            <person name="McQuillan J."/>
            <person name="Otto T.D."/>
            <person name="Quail M.A."/>
            <person name="Sanders M.J."/>
            <person name="van Tonder A."/>
            <person name="Ginger M.L."/>
            <person name="Field M.C."/>
            <person name="Barry J.D."/>
            <person name="Hertz-Fowler C."/>
            <person name="Berriman M."/>
        </authorList>
    </citation>
    <scope>NUCLEOTIDE SEQUENCE</scope>
    <source>
        <strain evidence="2">IL3000</strain>
    </source>
</reference>
<dbReference type="PANTHER" id="PTHR28245:SF1">
    <property type="entry name" value="ARF3-INTERACTING PROTEIN 1"/>
    <property type="match status" value="1"/>
</dbReference>
<protein>
    <submittedName>
        <fullName evidence="2">Uncharacterized protein TCIL3000_6_3400</fullName>
    </submittedName>
</protein>
<dbReference type="InterPro" id="IPR052809">
    <property type="entry name" value="Actin_polarity_regulatory"/>
</dbReference>
<dbReference type="EMBL" id="HE575319">
    <property type="protein sequence ID" value="CCC91088.1"/>
    <property type="molecule type" value="Genomic_DNA"/>
</dbReference>
<feature type="domain" description="Arf3-interacting protein 1 N-terminal" evidence="1">
    <location>
        <begin position="17"/>
        <end position="93"/>
    </location>
</feature>
<dbReference type="PANTHER" id="PTHR28245">
    <property type="entry name" value="ARF3-INTERACTING PROTEIN 1"/>
    <property type="match status" value="1"/>
</dbReference>
<evidence type="ECO:0000313" key="2">
    <source>
        <dbReference type="EMBL" id="CCC91088.1"/>
    </source>
</evidence>
<name>G0UNX7_TRYCI</name>